<evidence type="ECO:0000313" key="2">
    <source>
        <dbReference type="EMBL" id="CAJ1396577.1"/>
    </source>
</evidence>
<dbReference type="EMBL" id="CAUJNA010003236">
    <property type="protein sequence ID" value="CAJ1396577.1"/>
    <property type="molecule type" value="Genomic_DNA"/>
</dbReference>
<evidence type="ECO:0000313" key="3">
    <source>
        <dbReference type="Proteomes" id="UP001178507"/>
    </source>
</evidence>
<name>A0AA36N704_9DINO</name>
<proteinExistence type="predicted"/>
<keyword evidence="3" id="KW-1185">Reference proteome</keyword>
<dbReference type="AlphaFoldDB" id="A0AA36N704"/>
<reference evidence="2" key="1">
    <citation type="submission" date="2023-08" db="EMBL/GenBank/DDBJ databases">
        <authorList>
            <person name="Chen Y."/>
            <person name="Shah S."/>
            <person name="Dougan E. K."/>
            <person name="Thang M."/>
            <person name="Chan C."/>
        </authorList>
    </citation>
    <scope>NUCLEOTIDE SEQUENCE</scope>
</reference>
<accession>A0AA36N704</accession>
<feature type="region of interest" description="Disordered" evidence="1">
    <location>
        <begin position="40"/>
        <end position="108"/>
    </location>
</feature>
<gene>
    <name evidence="2" type="ORF">EVOR1521_LOCUS20781</name>
</gene>
<dbReference type="Proteomes" id="UP001178507">
    <property type="component" value="Unassembled WGS sequence"/>
</dbReference>
<comment type="caution">
    <text evidence="2">The sequence shown here is derived from an EMBL/GenBank/DDBJ whole genome shotgun (WGS) entry which is preliminary data.</text>
</comment>
<evidence type="ECO:0000256" key="1">
    <source>
        <dbReference type="SAM" id="MobiDB-lite"/>
    </source>
</evidence>
<protein>
    <submittedName>
        <fullName evidence="2">Uncharacterized protein</fullName>
    </submittedName>
</protein>
<sequence>MAATLARLKTWWRSKSADGDDAETDQQMTMMWEVANIKVEPPSKKDPVRPSKVPVLQDLPTEPTDISYPPRAEPAWTSAADDGEIEVQVSRSRSRKSTVEGGLTPWSDEADEDAVGLRRPSVLWMDYVINNEAERRFQGNCVAAMRPRRQFRDRPEHMRRQDLIKEVKHPDLVKLCQVAARRRGEVDPSLEMTKANISHMDITV</sequence>
<organism evidence="2 3">
    <name type="scientific">Effrenium voratum</name>
    <dbReference type="NCBI Taxonomy" id="2562239"/>
    <lineage>
        <taxon>Eukaryota</taxon>
        <taxon>Sar</taxon>
        <taxon>Alveolata</taxon>
        <taxon>Dinophyceae</taxon>
        <taxon>Suessiales</taxon>
        <taxon>Symbiodiniaceae</taxon>
        <taxon>Effrenium</taxon>
    </lineage>
</organism>